<dbReference type="Pfam" id="PF03992">
    <property type="entry name" value="ABM"/>
    <property type="match status" value="1"/>
</dbReference>
<evidence type="ECO:0000313" key="3">
    <source>
        <dbReference type="Proteomes" id="UP001081071"/>
    </source>
</evidence>
<dbReference type="PROSITE" id="PS51725">
    <property type="entry name" value="ABM"/>
    <property type="match status" value="1"/>
</dbReference>
<evidence type="ECO:0000259" key="1">
    <source>
        <dbReference type="PROSITE" id="PS51725"/>
    </source>
</evidence>
<comment type="caution">
    <text evidence="2">The sequence shown here is derived from an EMBL/GenBank/DDBJ whole genome shotgun (WGS) entry which is preliminary data.</text>
</comment>
<dbReference type="InterPro" id="IPR007138">
    <property type="entry name" value="ABM_dom"/>
</dbReference>
<sequence length="110" mass="12326">MSTEPEAGASVAVVVSHTTLPDQRDAVRALWEKHMAPAVLHNPGHLAYYYCLDSDDPDRITAFQHYRTAEDAVTFLQHPAYREYEREVAPLLAGAPQVRTLVPTWIKPGE</sequence>
<proteinExistence type="predicted"/>
<keyword evidence="2" id="KW-0560">Oxidoreductase</keyword>
<keyword evidence="2" id="KW-0503">Monooxygenase</keyword>
<reference evidence="2" key="1">
    <citation type="submission" date="2022-12" db="EMBL/GenBank/DDBJ databases">
        <authorList>
            <person name="Krivoruchko A.V."/>
            <person name="Elkin A."/>
        </authorList>
    </citation>
    <scope>NUCLEOTIDE SEQUENCE</scope>
    <source>
        <strain evidence="2">IEGM 1391</strain>
    </source>
</reference>
<dbReference type="EMBL" id="JAPWIJ010000004">
    <property type="protein sequence ID" value="MCZ4518950.1"/>
    <property type="molecule type" value="Genomic_DNA"/>
</dbReference>
<protein>
    <submittedName>
        <fullName evidence="2">Antibiotic biosynthesis monooxygenase</fullName>
    </submittedName>
</protein>
<dbReference type="InterPro" id="IPR011008">
    <property type="entry name" value="Dimeric_a/b-barrel"/>
</dbReference>
<dbReference type="SUPFAM" id="SSF54909">
    <property type="entry name" value="Dimeric alpha+beta barrel"/>
    <property type="match status" value="1"/>
</dbReference>
<dbReference type="Gene3D" id="3.30.70.100">
    <property type="match status" value="1"/>
</dbReference>
<keyword evidence="3" id="KW-1185">Reference proteome</keyword>
<feature type="domain" description="ABM" evidence="1">
    <location>
        <begin position="11"/>
        <end position="102"/>
    </location>
</feature>
<accession>A0ABT4MEU8</accession>
<dbReference type="RefSeq" id="WP_269603887.1">
    <property type="nucleotide sequence ID" value="NZ_JAPWIJ010000004.1"/>
</dbReference>
<dbReference type="Proteomes" id="UP001081071">
    <property type="component" value="Unassembled WGS sequence"/>
</dbReference>
<gene>
    <name evidence="2" type="ORF">O4220_10510</name>
</gene>
<evidence type="ECO:0000313" key="2">
    <source>
        <dbReference type="EMBL" id="MCZ4518950.1"/>
    </source>
</evidence>
<organism evidence="2 3">
    <name type="scientific">Rhodococcus ruber</name>
    <dbReference type="NCBI Taxonomy" id="1830"/>
    <lineage>
        <taxon>Bacteria</taxon>
        <taxon>Bacillati</taxon>
        <taxon>Actinomycetota</taxon>
        <taxon>Actinomycetes</taxon>
        <taxon>Mycobacteriales</taxon>
        <taxon>Nocardiaceae</taxon>
        <taxon>Rhodococcus</taxon>
    </lineage>
</organism>
<name>A0ABT4MEU8_9NOCA</name>
<dbReference type="GO" id="GO:0004497">
    <property type="term" value="F:monooxygenase activity"/>
    <property type="evidence" value="ECO:0007669"/>
    <property type="project" value="UniProtKB-KW"/>
</dbReference>